<protein>
    <submittedName>
        <fullName evidence="1">Uncharacterized protein</fullName>
    </submittedName>
</protein>
<sequence length="96" mass="10401">MFEGKIGDERMGCLCPALGVHVSVNLPYVSIAALGRKGEKERLQKRGCSQVKRIRGGSERICKCREHSNHAYTILLPALSQKGGGGGKCARCVFIN</sequence>
<keyword evidence="2" id="KW-1185">Reference proteome</keyword>
<name>A0A1A8YFZ9_PLAOA</name>
<gene>
    <name evidence="1" type="ORF">POVWA1_001270</name>
</gene>
<accession>A0A1A8YFZ9</accession>
<dbReference type="Proteomes" id="UP000078555">
    <property type="component" value="Unassembled WGS sequence"/>
</dbReference>
<proteinExistence type="predicted"/>
<reference evidence="2" key="1">
    <citation type="submission" date="2016-05" db="EMBL/GenBank/DDBJ databases">
        <authorList>
            <person name="Naeem Raeece"/>
        </authorList>
    </citation>
    <scope>NUCLEOTIDE SEQUENCE [LARGE SCALE GENOMIC DNA]</scope>
</reference>
<evidence type="ECO:0000313" key="1">
    <source>
        <dbReference type="EMBL" id="SBT30464.1"/>
    </source>
</evidence>
<evidence type="ECO:0000313" key="2">
    <source>
        <dbReference type="Proteomes" id="UP000078555"/>
    </source>
</evidence>
<organism evidence="1 2">
    <name type="scientific">Plasmodium ovale wallikeri</name>
    <dbReference type="NCBI Taxonomy" id="864142"/>
    <lineage>
        <taxon>Eukaryota</taxon>
        <taxon>Sar</taxon>
        <taxon>Alveolata</taxon>
        <taxon>Apicomplexa</taxon>
        <taxon>Aconoidasida</taxon>
        <taxon>Haemosporida</taxon>
        <taxon>Plasmodiidae</taxon>
        <taxon>Plasmodium</taxon>
        <taxon>Plasmodium (Plasmodium)</taxon>
    </lineage>
</organism>
<dbReference type="AlphaFoldDB" id="A0A1A8YFZ9"/>
<dbReference type="EMBL" id="FLRD01000001">
    <property type="protein sequence ID" value="SBT30464.1"/>
    <property type="molecule type" value="Genomic_DNA"/>
</dbReference>